<reference evidence="1" key="1">
    <citation type="submission" date="2020-04" db="EMBL/GenBank/DDBJ databases">
        <authorList>
            <person name="Chiriac C."/>
            <person name="Salcher M."/>
            <person name="Ghai R."/>
            <person name="Kavagutti S V."/>
        </authorList>
    </citation>
    <scope>NUCLEOTIDE SEQUENCE</scope>
</reference>
<sequence length="69" mass="8085">MLILIFLFAIVITYIIGVVVVYNRTNNLMNKLELLPSPEEAGMLLRLIVLYPIFYPEIEQFLRTLDKNK</sequence>
<gene>
    <name evidence="1" type="ORF">UFOVP53_141</name>
</gene>
<name>A0A6J5KZA5_9CAUD</name>
<protein>
    <submittedName>
        <fullName evidence="1">Uncharacterized protein</fullName>
    </submittedName>
</protein>
<organism evidence="1">
    <name type="scientific">uncultured Caudovirales phage</name>
    <dbReference type="NCBI Taxonomy" id="2100421"/>
    <lineage>
        <taxon>Viruses</taxon>
        <taxon>Duplodnaviria</taxon>
        <taxon>Heunggongvirae</taxon>
        <taxon>Uroviricota</taxon>
        <taxon>Caudoviricetes</taxon>
        <taxon>Peduoviridae</taxon>
        <taxon>Maltschvirus</taxon>
        <taxon>Maltschvirus maltsch</taxon>
    </lineage>
</organism>
<accession>A0A6J5KZA5</accession>
<evidence type="ECO:0000313" key="1">
    <source>
        <dbReference type="EMBL" id="CAB4125450.1"/>
    </source>
</evidence>
<dbReference type="EMBL" id="LR796189">
    <property type="protein sequence ID" value="CAB4125450.1"/>
    <property type="molecule type" value="Genomic_DNA"/>
</dbReference>
<proteinExistence type="predicted"/>